<dbReference type="Pfam" id="PF01545">
    <property type="entry name" value="Cation_efflux"/>
    <property type="match status" value="1"/>
</dbReference>
<comment type="subcellular location">
    <subcellularLocation>
        <location evidence="1">Membrane</location>
        <topology evidence="1">Multi-pass membrane protein</topology>
    </subcellularLocation>
</comment>
<feature type="transmembrane region" description="Helical" evidence="6">
    <location>
        <begin position="81"/>
        <end position="98"/>
    </location>
</feature>
<sequence>MIRTKSKKEYHTLLFSFSMIIALMICSLVFNELTESNIIEVDAGSYVISAIIGLVTIYISKLKDRPKDEDHPLGFSGYVPILNLIRSFMIILICIKAIGESLGSIYSGPPETDHKIMFSYALITSVFNMIAFFIISHKGKQLDSALLKTDALEWKTDIAFNISIILAIVLSYGLTFTSFKEYGNYIDPVFCIVFSIAMAYSPVMLFSENVKLLSVSSIDKELQQQVIRAFKEKLSILEQYQAKFTVLHIGGVLWVNIELEVPVTSQDITRDYLIIKTTGEGILNQITPDNKISFLINRIKE</sequence>
<feature type="transmembrane region" description="Helical" evidence="6">
    <location>
        <begin position="185"/>
        <end position="206"/>
    </location>
</feature>
<feature type="transmembrane region" description="Helical" evidence="6">
    <location>
        <begin position="118"/>
        <end position="137"/>
    </location>
</feature>
<dbReference type="GO" id="GO:0005886">
    <property type="term" value="C:plasma membrane"/>
    <property type="evidence" value="ECO:0007669"/>
    <property type="project" value="TreeGrafter"/>
</dbReference>
<dbReference type="AlphaFoldDB" id="A0A6N4SR69"/>
<dbReference type="InterPro" id="IPR058533">
    <property type="entry name" value="Cation_efflux_TM"/>
</dbReference>
<dbReference type="RefSeq" id="WP_011585000.1">
    <property type="nucleotide sequence ID" value="NC_008255.1"/>
</dbReference>
<feature type="domain" description="Cation efflux protein transmembrane" evidence="7">
    <location>
        <begin position="13"/>
        <end position="213"/>
    </location>
</feature>
<feature type="transmembrane region" description="Helical" evidence="6">
    <location>
        <begin position="158"/>
        <end position="179"/>
    </location>
</feature>
<evidence type="ECO:0000256" key="4">
    <source>
        <dbReference type="ARBA" id="ARBA00022989"/>
    </source>
</evidence>
<evidence type="ECO:0000256" key="1">
    <source>
        <dbReference type="ARBA" id="ARBA00004141"/>
    </source>
</evidence>
<dbReference type="GO" id="GO:0015086">
    <property type="term" value="F:cadmium ion transmembrane transporter activity"/>
    <property type="evidence" value="ECO:0007669"/>
    <property type="project" value="TreeGrafter"/>
</dbReference>
<name>A0A6N4SR69_CYTH3</name>
<keyword evidence="2" id="KW-0813">Transport</keyword>
<feature type="transmembrane region" description="Helical" evidence="6">
    <location>
        <begin position="43"/>
        <end position="60"/>
    </location>
</feature>
<dbReference type="OrthoDB" id="9806522at2"/>
<dbReference type="PANTHER" id="PTHR43840">
    <property type="entry name" value="MITOCHONDRIAL METAL TRANSPORTER 1-RELATED"/>
    <property type="match status" value="1"/>
</dbReference>
<evidence type="ECO:0000256" key="2">
    <source>
        <dbReference type="ARBA" id="ARBA00022448"/>
    </source>
</evidence>
<evidence type="ECO:0000313" key="9">
    <source>
        <dbReference type="Proteomes" id="UP000001822"/>
    </source>
</evidence>
<evidence type="ECO:0000256" key="3">
    <source>
        <dbReference type="ARBA" id="ARBA00022692"/>
    </source>
</evidence>
<dbReference type="InterPro" id="IPR050291">
    <property type="entry name" value="CDF_Transporter"/>
</dbReference>
<dbReference type="SUPFAM" id="SSF161111">
    <property type="entry name" value="Cation efflux protein transmembrane domain-like"/>
    <property type="match status" value="1"/>
</dbReference>
<dbReference type="PANTHER" id="PTHR43840:SF15">
    <property type="entry name" value="MITOCHONDRIAL METAL TRANSPORTER 1-RELATED"/>
    <property type="match status" value="1"/>
</dbReference>
<keyword evidence="5 6" id="KW-0472">Membrane</keyword>
<dbReference type="Gene3D" id="1.20.1510.10">
    <property type="entry name" value="Cation efflux protein transmembrane domain"/>
    <property type="match status" value="1"/>
</dbReference>
<dbReference type="InterPro" id="IPR027469">
    <property type="entry name" value="Cation_efflux_TMD_sf"/>
</dbReference>
<reference evidence="8 9" key="1">
    <citation type="journal article" date="2007" name="Appl. Environ. Microbiol.">
        <title>Genome sequence of the cellulolytic gliding bacterium Cytophaga hutchinsonii.</title>
        <authorList>
            <person name="Xie G."/>
            <person name="Bruce D.C."/>
            <person name="Challacombe J.F."/>
            <person name="Chertkov O."/>
            <person name="Detter J.C."/>
            <person name="Gilna P."/>
            <person name="Han C.S."/>
            <person name="Lucas S."/>
            <person name="Misra M."/>
            <person name="Myers G.L."/>
            <person name="Richardson P."/>
            <person name="Tapia R."/>
            <person name="Thayer N."/>
            <person name="Thompson L.S."/>
            <person name="Brettin T.S."/>
            <person name="Henrissat B."/>
            <person name="Wilson D.B."/>
            <person name="McBride M.J."/>
        </authorList>
    </citation>
    <scope>NUCLEOTIDE SEQUENCE [LARGE SCALE GENOMIC DNA]</scope>
    <source>
        <strain evidence="9">ATCC 33406 / DSM 1761 / CIP 103989 / NBRC 15051 / NCIMB 9469 / D465</strain>
    </source>
</reference>
<evidence type="ECO:0000259" key="7">
    <source>
        <dbReference type="Pfam" id="PF01545"/>
    </source>
</evidence>
<keyword evidence="3 6" id="KW-0812">Transmembrane</keyword>
<protein>
    <submittedName>
        <fullName evidence="8">Cation transporter, permease component</fullName>
    </submittedName>
</protein>
<organism evidence="8 9">
    <name type="scientific">Cytophaga hutchinsonii (strain ATCC 33406 / DSM 1761 / CIP 103989 / NBRC 15051 / NCIMB 9469 / D465)</name>
    <dbReference type="NCBI Taxonomy" id="269798"/>
    <lineage>
        <taxon>Bacteria</taxon>
        <taxon>Pseudomonadati</taxon>
        <taxon>Bacteroidota</taxon>
        <taxon>Cytophagia</taxon>
        <taxon>Cytophagales</taxon>
        <taxon>Cytophagaceae</taxon>
        <taxon>Cytophaga</taxon>
    </lineage>
</organism>
<gene>
    <name evidence="8" type="primary">ybgR</name>
    <name evidence="8" type="ordered locus">CHU_1615</name>
</gene>
<keyword evidence="4 6" id="KW-1133">Transmembrane helix</keyword>
<evidence type="ECO:0000256" key="5">
    <source>
        <dbReference type="ARBA" id="ARBA00023136"/>
    </source>
</evidence>
<proteinExistence type="predicted"/>
<keyword evidence="9" id="KW-1185">Reference proteome</keyword>
<feature type="transmembrane region" description="Helical" evidence="6">
    <location>
        <begin position="12"/>
        <end position="31"/>
    </location>
</feature>
<dbReference type="GO" id="GO:0006882">
    <property type="term" value="P:intracellular zinc ion homeostasis"/>
    <property type="evidence" value="ECO:0007669"/>
    <property type="project" value="TreeGrafter"/>
</dbReference>
<dbReference type="KEGG" id="chu:CHU_1615"/>
<evidence type="ECO:0000256" key="6">
    <source>
        <dbReference type="SAM" id="Phobius"/>
    </source>
</evidence>
<dbReference type="EMBL" id="CP000383">
    <property type="protein sequence ID" value="ABG58885.1"/>
    <property type="molecule type" value="Genomic_DNA"/>
</dbReference>
<dbReference type="GO" id="GO:0015341">
    <property type="term" value="F:zinc efflux antiporter activity"/>
    <property type="evidence" value="ECO:0007669"/>
    <property type="project" value="TreeGrafter"/>
</dbReference>
<accession>A0A6N4SR69</accession>
<dbReference type="GO" id="GO:0015093">
    <property type="term" value="F:ferrous iron transmembrane transporter activity"/>
    <property type="evidence" value="ECO:0007669"/>
    <property type="project" value="TreeGrafter"/>
</dbReference>
<dbReference type="Proteomes" id="UP000001822">
    <property type="component" value="Chromosome"/>
</dbReference>
<evidence type="ECO:0000313" key="8">
    <source>
        <dbReference type="EMBL" id="ABG58885.1"/>
    </source>
</evidence>